<dbReference type="PANTHER" id="PTHR10434">
    <property type="entry name" value="1-ACYL-SN-GLYCEROL-3-PHOSPHATE ACYLTRANSFERASE"/>
    <property type="match status" value="1"/>
</dbReference>
<evidence type="ECO:0000256" key="1">
    <source>
        <dbReference type="ARBA" id="ARBA00001141"/>
    </source>
</evidence>
<keyword evidence="10 11" id="KW-0012">Acyltransferase</keyword>
<keyword evidence="9 11" id="KW-0443">Lipid metabolism</keyword>
<evidence type="ECO:0000256" key="2">
    <source>
        <dbReference type="ARBA" id="ARBA00004728"/>
    </source>
</evidence>
<keyword evidence="12" id="KW-0472">Membrane</keyword>
<dbReference type="SMART" id="SM00563">
    <property type="entry name" value="PlsC"/>
    <property type="match status" value="1"/>
</dbReference>
<comment type="pathway">
    <text evidence="3">Lipid metabolism.</text>
</comment>
<keyword evidence="8 11" id="KW-0808">Transferase</keyword>
<evidence type="ECO:0000313" key="15">
    <source>
        <dbReference type="Proteomes" id="UP001501727"/>
    </source>
</evidence>
<gene>
    <name evidence="14" type="ORF">GCM10022229_20820</name>
</gene>
<evidence type="ECO:0000256" key="7">
    <source>
        <dbReference type="ARBA" id="ARBA00022516"/>
    </source>
</evidence>
<feature type="transmembrane region" description="Helical" evidence="12">
    <location>
        <begin position="20"/>
        <end position="46"/>
    </location>
</feature>
<dbReference type="Proteomes" id="UP001501727">
    <property type="component" value="Unassembled WGS sequence"/>
</dbReference>
<comment type="similarity">
    <text evidence="4 11">Belongs to the 1-acyl-sn-glycerol-3-phosphate acyltransferase family.</text>
</comment>
<evidence type="ECO:0000256" key="10">
    <source>
        <dbReference type="ARBA" id="ARBA00023315"/>
    </source>
</evidence>
<name>A0ABP7MMU2_9GAMM</name>
<dbReference type="NCBIfam" id="TIGR00530">
    <property type="entry name" value="AGP_acyltrn"/>
    <property type="match status" value="1"/>
</dbReference>
<evidence type="ECO:0000256" key="6">
    <source>
        <dbReference type="ARBA" id="ARBA00016139"/>
    </source>
</evidence>
<keyword evidence="12" id="KW-1133">Transmembrane helix</keyword>
<dbReference type="PANTHER" id="PTHR10434:SF64">
    <property type="entry name" value="1-ACYL-SN-GLYCEROL-3-PHOSPHATE ACYLTRANSFERASE-RELATED"/>
    <property type="match status" value="1"/>
</dbReference>
<proteinExistence type="inferred from homology"/>
<comment type="domain">
    <text evidence="11">The HXXXXD motif is essential for acyltransferase activity and may constitute the binding site for the phosphate moiety of the glycerol-3-phosphate.</text>
</comment>
<evidence type="ECO:0000256" key="12">
    <source>
        <dbReference type="SAM" id="Phobius"/>
    </source>
</evidence>
<feature type="domain" description="Phospholipid/glycerol acyltransferase" evidence="13">
    <location>
        <begin position="86"/>
        <end position="200"/>
    </location>
</feature>
<evidence type="ECO:0000313" key="14">
    <source>
        <dbReference type="EMBL" id="GAA3926501.1"/>
    </source>
</evidence>
<evidence type="ECO:0000259" key="13">
    <source>
        <dbReference type="SMART" id="SM00563"/>
    </source>
</evidence>
<dbReference type="GO" id="GO:0016746">
    <property type="term" value="F:acyltransferase activity"/>
    <property type="evidence" value="ECO:0007669"/>
    <property type="project" value="UniProtKB-KW"/>
</dbReference>
<keyword evidence="15" id="KW-1185">Reference proteome</keyword>
<keyword evidence="11" id="KW-0594">Phospholipid biosynthesis</keyword>
<dbReference type="EMBL" id="BAAAZU010000011">
    <property type="protein sequence ID" value="GAA3926501.1"/>
    <property type="molecule type" value="Genomic_DNA"/>
</dbReference>
<evidence type="ECO:0000256" key="11">
    <source>
        <dbReference type="RuleBase" id="RU361267"/>
    </source>
</evidence>
<comment type="pathway">
    <text evidence="2">Phospholipid metabolism; CDP-diacylglycerol biosynthesis; CDP-diacylglycerol from sn-glycerol 3-phosphate: step 2/3.</text>
</comment>
<dbReference type="SUPFAM" id="SSF69593">
    <property type="entry name" value="Glycerol-3-phosphate (1)-acyltransferase"/>
    <property type="match status" value="1"/>
</dbReference>
<dbReference type="InterPro" id="IPR004552">
    <property type="entry name" value="AGP_acyltrans"/>
</dbReference>
<evidence type="ECO:0000256" key="8">
    <source>
        <dbReference type="ARBA" id="ARBA00022679"/>
    </source>
</evidence>
<dbReference type="InterPro" id="IPR002123">
    <property type="entry name" value="Plipid/glycerol_acylTrfase"/>
</dbReference>
<accession>A0ABP7MMU2</accession>
<keyword evidence="12" id="KW-0812">Transmembrane</keyword>
<evidence type="ECO:0000256" key="4">
    <source>
        <dbReference type="ARBA" id="ARBA00008655"/>
    </source>
</evidence>
<comment type="catalytic activity">
    <reaction evidence="1 11">
        <text>a 1-acyl-sn-glycero-3-phosphate + an acyl-CoA = a 1,2-diacyl-sn-glycero-3-phosphate + CoA</text>
        <dbReference type="Rhea" id="RHEA:19709"/>
        <dbReference type="ChEBI" id="CHEBI:57287"/>
        <dbReference type="ChEBI" id="CHEBI:57970"/>
        <dbReference type="ChEBI" id="CHEBI:58342"/>
        <dbReference type="ChEBI" id="CHEBI:58608"/>
        <dbReference type="EC" id="2.3.1.51"/>
    </reaction>
</comment>
<evidence type="ECO:0000256" key="3">
    <source>
        <dbReference type="ARBA" id="ARBA00005189"/>
    </source>
</evidence>
<comment type="caution">
    <text evidence="14">The sequence shown here is derived from an EMBL/GenBank/DDBJ whole genome shotgun (WGS) entry which is preliminary data.</text>
</comment>
<dbReference type="CDD" id="cd07989">
    <property type="entry name" value="LPLAT_AGPAT-like"/>
    <property type="match status" value="1"/>
</dbReference>
<reference evidence="15" key="1">
    <citation type="journal article" date="2019" name="Int. J. Syst. Evol. Microbiol.">
        <title>The Global Catalogue of Microorganisms (GCM) 10K type strain sequencing project: providing services to taxonomists for standard genome sequencing and annotation.</title>
        <authorList>
            <consortium name="The Broad Institute Genomics Platform"/>
            <consortium name="The Broad Institute Genome Sequencing Center for Infectious Disease"/>
            <person name="Wu L."/>
            <person name="Ma J."/>
        </authorList>
    </citation>
    <scope>NUCLEOTIDE SEQUENCE [LARGE SCALE GENOMIC DNA]</scope>
    <source>
        <strain evidence="15">JCM 16916</strain>
    </source>
</reference>
<sequence length="260" mass="28657">MDMPSSPPWRTDRTLAWTAFNALQFAFTLAWTALWISAALLVYAVLRDRHWPLRMASRWWAPGLLHGAGARLRVSGLEQVDWSRNHVFVANHQSTIDICALFRAVPVPLHFLLKQEMTKVPFVGWYARAMGMVFIDRSNRRAALGFMRRSAELLRAGGSLCIFPEGTRSRSGKVAEFKGGAFQAAIDAGVGVVPVAIEGSGAVLYPEGFFRVRPGTIRVRFGAALATRDADGRPVERQALANAARAQVLAMLERPAADRA</sequence>
<evidence type="ECO:0000256" key="5">
    <source>
        <dbReference type="ARBA" id="ARBA00013211"/>
    </source>
</evidence>
<organism evidence="14 15">
    <name type="scientific">Luteimonas lutimaris</name>
    <dbReference type="NCBI Taxonomy" id="698645"/>
    <lineage>
        <taxon>Bacteria</taxon>
        <taxon>Pseudomonadati</taxon>
        <taxon>Pseudomonadota</taxon>
        <taxon>Gammaproteobacteria</taxon>
        <taxon>Lysobacterales</taxon>
        <taxon>Lysobacteraceae</taxon>
        <taxon>Luteimonas</taxon>
    </lineage>
</organism>
<evidence type="ECO:0000256" key="9">
    <source>
        <dbReference type="ARBA" id="ARBA00023098"/>
    </source>
</evidence>
<keyword evidence="11" id="KW-1208">Phospholipid metabolism</keyword>
<dbReference type="EC" id="2.3.1.51" evidence="5 11"/>
<keyword evidence="7 11" id="KW-0444">Lipid biosynthesis</keyword>
<protein>
    <recommendedName>
        <fullName evidence="6 11">1-acyl-sn-glycerol-3-phosphate acyltransferase</fullName>
        <ecNumber evidence="5 11">2.3.1.51</ecNumber>
    </recommendedName>
</protein>
<dbReference type="Pfam" id="PF01553">
    <property type="entry name" value="Acyltransferase"/>
    <property type="match status" value="1"/>
</dbReference>